<name>A0A9D5M4Y7_9FIRM</name>
<dbReference type="PANTHER" id="PTHR47572:SF4">
    <property type="entry name" value="LACTONASE DRP35"/>
    <property type="match status" value="1"/>
</dbReference>
<reference evidence="2" key="1">
    <citation type="submission" date="2020-10" db="EMBL/GenBank/DDBJ databases">
        <title>ChiBAC.</title>
        <authorList>
            <person name="Zenner C."/>
            <person name="Hitch T.C.A."/>
            <person name="Clavel T."/>
        </authorList>
    </citation>
    <scope>NUCLEOTIDE SEQUENCE</scope>
    <source>
        <strain evidence="2">DSM 107454</strain>
    </source>
</reference>
<evidence type="ECO:0000313" key="2">
    <source>
        <dbReference type="EMBL" id="MBE5040685.1"/>
    </source>
</evidence>
<evidence type="ECO:0000256" key="1">
    <source>
        <dbReference type="ARBA" id="ARBA00008853"/>
    </source>
</evidence>
<dbReference type="EMBL" id="JADCKB010000020">
    <property type="protein sequence ID" value="MBE5040685.1"/>
    <property type="molecule type" value="Genomic_DNA"/>
</dbReference>
<protein>
    <submittedName>
        <fullName evidence="2">SMP-30/gluconolactonase/LRE family protein</fullName>
    </submittedName>
</protein>
<dbReference type="InterPro" id="IPR051262">
    <property type="entry name" value="SMP-30/CGR1_Lactonase"/>
</dbReference>
<comment type="caution">
    <text evidence="2">The sequence shown here is derived from an EMBL/GenBank/DDBJ whole genome shotgun (WGS) entry which is preliminary data.</text>
</comment>
<organism evidence="2 3">
    <name type="scientific">Ructibacterium gallinarum</name>
    <dbReference type="NCBI Taxonomy" id="2779355"/>
    <lineage>
        <taxon>Bacteria</taxon>
        <taxon>Bacillati</taxon>
        <taxon>Bacillota</taxon>
        <taxon>Clostridia</taxon>
        <taxon>Eubacteriales</taxon>
        <taxon>Oscillospiraceae</taxon>
        <taxon>Ructibacterium</taxon>
    </lineage>
</organism>
<accession>A0A9D5M4Y7</accession>
<gene>
    <name evidence="2" type="ORF">INF28_09450</name>
</gene>
<dbReference type="RefSeq" id="WP_226393239.1">
    <property type="nucleotide sequence ID" value="NZ_JADCKB010000020.1"/>
</dbReference>
<dbReference type="Proteomes" id="UP000806542">
    <property type="component" value="Unassembled WGS sequence"/>
</dbReference>
<dbReference type="InterPro" id="IPR011042">
    <property type="entry name" value="6-blade_b-propeller_TolB-like"/>
</dbReference>
<dbReference type="AlphaFoldDB" id="A0A9D5M4Y7"/>
<sequence>MKKSTLFAKLPDYVSTPDGMAIDKEGNLILACPNYAIPDMPGCILKIDKDKNIKKWFDVPACEETGVARPMGIAFGPDGDLYICDNQGWSGQTELVRKGRILRVRLDNDRIVKTTVVARNMEHPNGMRIKDGYIYVTQSTMELVKHPSGKLVSCVYRFKLDDENINVTNTLEDKNILTTFITHNPDDQYGVDGIVFDHNGDLLIGNFGDGAIYRIKFNNDLSVKSNEIWAQDPENLVSTDGMILDDDGNIYIADFCANAIVKVLPDGTVTKLAQNGDTDGFNGELDEPGEPIIWNGKLIVSCFDTVTNDIVINTAHELPATLAQIDLRD</sequence>
<keyword evidence="3" id="KW-1185">Reference proteome</keyword>
<proteinExistence type="inferred from homology"/>
<comment type="similarity">
    <text evidence="1">Belongs to the SMP-30/CGR1 family.</text>
</comment>
<dbReference type="PANTHER" id="PTHR47572">
    <property type="entry name" value="LIPOPROTEIN-RELATED"/>
    <property type="match status" value="1"/>
</dbReference>
<evidence type="ECO:0000313" key="3">
    <source>
        <dbReference type="Proteomes" id="UP000806542"/>
    </source>
</evidence>
<dbReference type="SUPFAM" id="SSF101898">
    <property type="entry name" value="NHL repeat"/>
    <property type="match status" value="1"/>
</dbReference>
<dbReference type="Gene3D" id="2.120.10.30">
    <property type="entry name" value="TolB, C-terminal domain"/>
    <property type="match status" value="2"/>
</dbReference>